<dbReference type="RefSeq" id="WP_037052842.1">
    <property type="nucleotide sequence ID" value="NZ_BAAAUZ010000062.1"/>
</dbReference>
<dbReference type="PANTHER" id="PTHR42760:SF40">
    <property type="entry name" value="3-OXOACYL-[ACYL-CARRIER-PROTEIN] REDUCTASE, CHLOROPLASTIC"/>
    <property type="match status" value="1"/>
</dbReference>
<proteinExistence type="inferred from homology"/>
<keyword evidence="4" id="KW-1185">Reference proteome</keyword>
<keyword evidence="2" id="KW-0560">Oxidoreductase</keyword>
<dbReference type="InterPro" id="IPR020904">
    <property type="entry name" value="Sc_DH/Rdtase_CS"/>
</dbReference>
<dbReference type="GO" id="GO:0030497">
    <property type="term" value="P:fatty acid elongation"/>
    <property type="evidence" value="ECO:0007669"/>
    <property type="project" value="TreeGrafter"/>
</dbReference>
<dbReference type="InterPro" id="IPR002347">
    <property type="entry name" value="SDR_fam"/>
</dbReference>
<name>A0A9W6UFM7_9PSEU</name>
<dbReference type="PROSITE" id="PS00061">
    <property type="entry name" value="ADH_SHORT"/>
    <property type="match status" value="1"/>
</dbReference>
<dbReference type="InterPro" id="IPR036291">
    <property type="entry name" value="NAD(P)-bd_dom_sf"/>
</dbReference>
<reference evidence="3" key="2">
    <citation type="submission" date="2023-01" db="EMBL/GenBank/DDBJ databases">
        <authorList>
            <person name="Sun Q."/>
            <person name="Evtushenko L."/>
        </authorList>
    </citation>
    <scope>NUCLEOTIDE SEQUENCE</scope>
    <source>
        <strain evidence="3">VKM Ac-1069</strain>
    </source>
</reference>
<evidence type="ECO:0000313" key="3">
    <source>
        <dbReference type="EMBL" id="GLL15532.1"/>
    </source>
</evidence>
<dbReference type="GO" id="GO:0016616">
    <property type="term" value="F:oxidoreductase activity, acting on the CH-OH group of donors, NAD or NADP as acceptor"/>
    <property type="evidence" value="ECO:0007669"/>
    <property type="project" value="TreeGrafter"/>
</dbReference>
<gene>
    <name evidence="3" type="ORF">GCM10017577_66830</name>
</gene>
<sequence length="268" mass="27684">MNRLEGRTAVVTGTSPNIGGAIALGLAAEGAQVTCTDIDPDTAEACAAKIVANGGEAIAVAGDVTDPAHAEDVVARTAERWGGVDVLVNNAVQFNHKGLLEMPIEEFRRQTDIILSGAFLFTRAVARDLIAREAPGSIVNILSTAAWQGQPGNIGYCTAKSGLINFTRSVAMELAAHRIRVNGFTPTATLREGPPPPGPAPAAQGFRMDFRGLHPSGRLPTAADYVPAVVFLASDDAAMITGSNITVDGGATAKYWPWAPGTDGGGTP</sequence>
<protein>
    <submittedName>
        <fullName evidence="3">Dehydrogenase</fullName>
    </submittedName>
</protein>
<dbReference type="SUPFAM" id="SSF51735">
    <property type="entry name" value="NAD(P)-binding Rossmann-fold domains"/>
    <property type="match status" value="1"/>
</dbReference>
<dbReference type="Pfam" id="PF13561">
    <property type="entry name" value="adh_short_C2"/>
    <property type="match status" value="1"/>
</dbReference>
<dbReference type="FunFam" id="3.40.50.720:FF:000084">
    <property type="entry name" value="Short-chain dehydrogenase reductase"/>
    <property type="match status" value="1"/>
</dbReference>
<dbReference type="PRINTS" id="PR00081">
    <property type="entry name" value="GDHRDH"/>
</dbReference>
<evidence type="ECO:0000256" key="2">
    <source>
        <dbReference type="ARBA" id="ARBA00023002"/>
    </source>
</evidence>
<dbReference type="Proteomes" id="UP001143463">
    <property type="component" value="Unassembled WGS sequence"/>
</dbReference>
<dbReference type="CDD" id="cd05233">
    <property type="entry name" value="SDR_c"/>
    <property type="match status" value="1"/>
</dbReference>
<organism evidence="3 4">
    <name type="scientific">Pseudonocardia halophobica</name>
    <dbReference type="NCBI Taxonomy" id="29401"/>
    <lineage>
        <taxon>Bacteria</taxon>
        <taxon>Bacillati</taxon>
        <taxon>Actinomycetota</taxon>
        <taxon>Actinomycetes</taxon>
        <taxon>Pseudonocardiales</taxon>
        <taxon>Pseudonocardiaceae</taxon>
        <taxon>Pseudonocardia</taxon>
    </lineage>
</organism>
<evidence type="ECO:0000313" key="4">
    <source>
        <dbReference type="Proteomes" id="UP001143463"/>
    </source>
</evidence>
<comment type="similarity">
    <text evidence="1">Belongs to the short-chain dehydrogenases/reductases (SDR) family.</text>
</comment>
<dbReference type="Gene3D" id="3.40.50.720">
    <property type="entry name" value="NAD(P)-binding Rossmann-like Domain"/>
    <property type="match status" value="1"/>
</dbReference>
<evidence type="ECO:0000256" key="1">
    <source>
        <dbReference type="ARBA" id="ARBA00006484"/>
    </source>
</evidence>
<reference evidence="3" key="1">
    <citation type="journal article" date="2014" name="Int. J. Syst. Evol. Microbiol.">
        <title>Complete genome sequence of Corynebacterium casei LMG S-19264T (=DSM 44701T), isolated from a smear-ripened cheese.</title>
        <authorList>
            <consortium name="US DOE Joint Genome Institute (JGI-PGF)"/>
            <person name="Walter F."/>
            <person name="Albersmeier A."/>
            <person name="Kalinowski J."/>
            <person name="Ruckert C."/>
        </authorList>
    </citation>
    <scope>NUCLEOTIDE SEQUENCE</scope>
    <source>
        <strain evidence="3">VKM Ac-1069</strain>
    </source>
</reference>
<dbReference type="PANTHER" id="PTHR42760">
    <property type="entry name" value="SHORT-CHAIN DEHYDROGENASES/REDUCTASES FAMILY MEMBER"/>
    <property type="match status" value="1"/>
</dbReference>
<dbReference type="EMBL" id="BSFQ01000048">
    <property type="protein sequence ID" value="GLL15532.1"/>
    <property type="molecule type" value="Genomic_DNA"/>
</dbReference>
<dbReference type="PRINTS" id="PR00080">
    <property type="entry name" value="SDRFAMILY"/>
</dbReference>
<dbReference type="AlphaFoldDB" id="A0A9W6UFM7"/>
<comment type="caution">
    <text evidence="3">The sequence shown here is derived from an EMBL/GenBank/DDBJ whole genome shotgun (WGS) entry which is preliminary data.</text>
</comment>
<accession>A0A9W6UFM7</accession>